<dbReference type="Pfam" id="PF00795">
    <property type="entry name" value="CN_hydrolase"/>
    <property type="match status" value="1"/>
</dbReference>
<feature type="domain" description="CN hydrolase" evidence="2">
    <location>
        <begin position="1"/>
        <end position="245"/>
    </location>
</feature>
<dbReference type="SUPFAM" id="SSF56317">
    <property type="entry name" value="Carbon-nitrogen hydrolase"/>
    <property type="match status" value="1"/>
</dbReference>
<gene>
    <name evidence="3" type="ORF">GCM10011511_47320</name>
</gene>
<keyword evidence="1 3" id="KW-0378">Hydrolase</keyword>
<dbReference type="InterPro" id="IPR050345">
    <property type="entry name" value="Aliph_Amidase/BUP"/>
</dbReference>
<dbReference type="RefSeq" id="WP_188936484.1">
    <property type="nucleotide sequence ID" value="NZ_BMJC01000005.1"/>
</dbReference>
<organism evidence="3 4">
    <name type="scientific">Puia dinghuensis</name>
    <dbReference type="NCBI Taxonomy" id="1792502"/>
    <lineage>
        <taxon>Bacteria</taxon>
        <taxon>Pseudomonadati</taxon>
        <taxon>Bacteroidota</taxon>
        <taxon>Chitinophagia</taxon>
        <taxon>Chitinophagales</taxon>
        <taxon>Chitinophagaceae</taxon>
        <taxon>Puia</taxon>
    </lineage>
</organism>
<protein>
    <submittedName>
        <fullName evidence="3">Hydrolase</fullName>
    </submittedName>
</protein>
<comment type="caution">
    <text evidence="3">The sequence shown here is derived from an EMBL/GenBank/DDBJ whole genome shotgun (WGS) entry which is preliminary data.</text>
</comment>
<dbReference type="PANTHER" id="PTHR43674:SF2">
    <property type="entry name" value="BETA-UREIDOPROPIONASE"/>
    <property type="match status" value="1"/>
</dbReference>
<evidence type="ECO:0000259" key="2">
    <source>
        <dbReference type="PROSITE" id="PS50263"/>
    </source>
</evidence>
<evidence type="ECO:0000313" key="3">
    <source>
        <dbReference type="EMBL" id="GGB18059.1"/>
    </source>
</evidence>
<proteinExistence type="predicted"/>
<dbReference type="Proteomes" id="UP000607559">
    <property type="component" value="Unassembled WGS sequence"/>
</dbReference>
<evidence type="ECO:0000313" key="4">
    <source>
        <dbReference type="Proteomes" id="UP000607559"/>
    </source>
</evidence>
<dbReference type="Gene3D" id="3.60.110.10">
    <property type="entry name" value="Carbon-nitrogen hydrolase"/>
    <property type="match status" value="1"/>
</dbReference>
<dbReference type="InterPro" id="IPR003010">
    <property type="entry name" value="C-N_Hydrolase"/>
</dbReference>
<sequence length="261" mass="28136">MKIGIVQTKPVKGDVVANLADHQKWIGKAVERGVDLLVFPELSITGYEPTLARELATTKEDERFDAFQWMSDKYGIVIGMGMPIWASETDGDRAGGGEAGVMIGMIIFQPDGPRRVYAKQYLHADEVPFFVPGNEQVFLSIDDNRIALSLCYELSVPEHSVNAYSNRANIYLSSSAKTAEGMDKALNTLTGIACTYSMIALISNSVGPCDGAECGGQSAVMNDKGEVLAKLGSSYEGMLIYDTATGKVTQVSGTTRDRLTA</sequence>
<dbReference type="CDD" id="cd07197">
    <property type="entry name" value="nitrilase"/>
    <property type="match status" value="1"/>
</dbReference>
<dbReference type="GO" id="GO:0050126">
    <property type="term" value="F:N-carbamoylputrescine amidase activity"/>
    <property type="evidence" value="ECO:0007669"/>
    <property type="project" value="TreeGrafter"/>
</dbReference>
<dbReference type="InterPro" id="IPR036526">
    <property type="entry name" value="C-N_Hydrolase_sf"/>
</dbReference>
<reference evidence="3" key="2">
    <citation type="submission" date="2020-09" db="EMBL/GenBank/DDBJ databases">
        <authorList>
            <person name="Sun Q."/>
            <person name="Zhou Y."/>
        </authorList>
    </citation>
    <scope>NUCLEOTIDE SEQUENCE</scope>
    <source>
        <strain evidence="3">CGMCC 1.15448</strain>
    </source>
</reference>
<dbReference type="EMBL" id="BMJC01000005">
    <property type="protein sequence ID" value="GGB18059.1"/>
    <property type="molecule type" value="Genomic_DNA"/>
</dbReference>
<dbReference type="PROSITE" id="PS50263">
    <property type="entry name" value="CN_HYDROLASE"/>
    <property type="match status" value="1"/>
</dbReference>
<dbReference type="GO" id="GO:0033388">
    <property type="term" value="P:putrescine biosynthetic process from arginine"/>
    <property type="evidence" value="ECO:0007669"/>
    <property type="project" value="TreeGrafter"/>
</dbReference>
<dbReference type="AlphaFoldDB" id="A0A8J2XWA0"/>
<name>A0A8J2XWA0_9BACT</name>
<keyword evidence="4" id="KW-1185">Reference proteome</keyword>
<accession>A0A8J2XWA0</accession>
<reference evidence="3" key="1">
    <citation type="journal article" date="2014" name="Int. J. Syst. Evol. Microbiol.">
        <title>Complete genome sequence of Corynebacterium casei LMG S-19264T (=DSM 44701T), isolated from a smear-ripened cheese.</title>
        <authorList>
            <consortium name="US DOE Joint Genome Institute (JGI-PGF)"/>
            <person name="Walter F."/>
            <person name="Albersmeier A."/>
            <person name="Kalinowski J."/>
            <person name="Ruckert C."/>
        </authorList>
    </citation>
    <scope>NUCLEOTIDE SEQUENCE</scope>
    <source>
        <strain evidence="3">CGMCC 1.15448</strain>
    </source>
</reference>
<evidence type="ECO:0000256" key="1">
    <source>
        <dbReference type="ARBA" id="ARBA00022801"/>
    </source>
</evidence>
<dbReference type="PANTHER" id="PTHR43674">
    <property type="entry name" value="NITRILASE C965.09-RELATED"/>
    <property type="match status" value="1"/>
</dbReference>